<reference evidence="2" key="1">
    <citation type="submission" date="2019-03" db="EMBL/GenBank/DDBJ databases">
        <title>Single cell metagenomics reveals metabolic interactions within the superorganism composed of flagellate Streblomastix strix and complex community of Bacteroidetes bacteria on its surface.</title>
        <authorList>
            <person name="Treitli S.C."/>
            <person name="Kolisko M."/>
            <person name="Husnik F."/>
            <person name="Keeling P."/>
            <person name="Hampl V."/>
        </authorList>
    </citation>
    <scope>NUCLEOTIDE SEQUENCE</scope>
    <source>
        <strain evidence="2">STM</strain>
    </source>
</reference>
<comment type="caution">
    <text evidence="2">The sequence shown here is derived from an EMBL/GenBank/DDBJ whole genome shotgun (WGS) entry which is preliminary data.</text>
</comment>
<feature type="region of interest" description="Disordered" evidence="1">
    <location>
        <begin position="47"/>
        <end position="74"/>
    </location>
</feature>
<proteinExistence type="predicted"/>
<gene>
    <name evidence="2" type="ORF">EZS27_039222</name>
</gene>
<dbReference type="EMBL" id="SNRY01008044">
    <property type="protein sequence ID" value="KAA6309248.1"/>
    <property type="molecule type" value="Genomic_DNA"/>
</dbReference>
<feature type="compositionally biased region" description="Polar residues" evidence="1">
    <location>
        <begin position="60"/>
        <end position="70"/>
    </location>
</feature>
<evidence type="ECO:0000313" key="2">
    <source>
        <dbReference type="EMBL" id="KAA6309248.1"/>
    </source>
</evidence>
<accession>A0A5J4PK63</accession>
<organism evidence="2">
    <name type="scientific">termite gut metagenome</name>
    <dbReference type="NCBI Taxonomy" id="433724"/>
    <lineage>
        <taxon>unclassified sequences</taxon>
        <taxon>metagenomes</taxon>
        <taxon>organismal metagenomes</taxon>
    </lineage>
</organism>
<name>A0A5J4PK63_9ZZZZ</name>
<sequence length="87" mass="10123">FAVFLAKYESRADGIHIGLQMRSFIVAHVLPCKVKRCLSIQYKAVQTEGRKRSHPKADTWQGTPQTQRKGTNPFKGIQRFWRTEMYP</sequence>
<dbReference type="AlphaFoldDB" id="A0A5J4PK63"/>
<feature type="non-terminal residue" evidence="2">
    <location>
        <position position="1"/>
    </location>
</feature>
<protein>
    <submittedName>
        <fullName evidence="2">Uncharacterized protein</fullName>
    </submittedName>
</protein>
<evidence type="ECO:0000256" key="1">
    <source>
        <dbReference type="SAM" id="MobiDB-lite"/>
    </source>
</evidence>